<sequence>MTDPLTVSAGFATGTAGITIATFFPEATPAVMLCSLGGAALYVLSADEHEPWKQIIFAIISFIGGMYCAGTAADIITALINAALHKLTPPVAITVSRPIGALVASTISVAVLLRVLARYRTRKGEGSE</sequence>
<keyword evidence="1" id="KW-1133">Transmembrane helix</keyword>
<dbReference type="RefSeq" id="WP_007668824.1">
    <property type="nucleotide sequence ID" value="NZ_CAKW01000049.1"/>
</dbReference>
<dbReference type="AlphaFoldDB" id="K8A7X4"/>
<feature type="transmembrane region" description="Helical" evidence="1">
    <location>
        <begin position="99"/>
        <end position="117"/>
    </location>
</feature>
<organism evidence="3 4">
    <name type="scientific">Cronobacter condimenti 1330</name>
    <dbReference type="NCBI Taxonomy" id="1073999"/>
    <lineage>
        <taxon>Bacteria</taxon>
        <taxon>Pseudomonadati</taxon>
        <taxon>Pseudomonadota</taxon>
        <taxon>Gammaproteobacteria</taxon>
        <taxon>Enterobacterales</taxon>
        <taxon>Enterobacteriaceae</taxon>
        <taxon>Cronobacter</taxon>
    </lineage>
</organism>
<dbReference type="Proteomes" id="UP000009340">
    <property type="component" value="Unassembled WGS sequence"/>
</dbReference>
<dbReference type="STRING" id="1073999.AFK62_13910"/>
<dbReference type="KEGG" id="ccon:AFK62_13910"/>
<proteinExistence type="predicted"/>
<dbReference type="PATRIC" id="fig|1073999.7.peg.2919"/>
<evidence type="ECO:0000313" key="5">
    <source>
        <dbReference type="Proteomes" id="UP000067320"/>
    </source>
</evidence>
<keyword evidence="5" id="KW-1185">Reference proteome</keyword>
<dbReference type="InterPro" id="IPR032637">
    <property type="entry name" value="Phage_holin-like"/>
</dbReference>
<evidence type="ECO:0000256" key="1">
    <source>
        <dbReference type="SAM" id="Phobius"/>
    </source>
</evidence>
<reference evidence="3" key="1">
    <citation type="submission" date="2012-07" db="EMBL/GenBank/DDBJ databases">
        <authorList>
            <person name="Cummings C."/>
        </authorList>
    </citation>
    <scope>NUCLEOTIDE SEQUENCE</scope>
    <source>
        <strain evidence="3">1330</strain>
    </source>
</reference>
<feature type="transmembrane region" description="Helical" evidence="1">
    <location>
        <begin position="56"/>
        <end position="79"/>
    </location>
</feature>
<evidence type="ECO:0000313" key="4">
    <source>
        <dbReference type="Proteomes" id="UP000009340"/>
    </source>
</evidence>
<evidence type="ECO:0000313" key="2">
    <source>
        <dbReference type="EMBL" id="ALB63530.1"/>
    </source>
</evidence>
<keyword evidence="1" id="KW-0472">Membrane</keyword>
<dbReference type="EMBL" id="CP012264">
    <property type="protein sequence ID" value="ALB63530.1"/>
    <property type="molecule type" value="Genomic_DNA"/>
</dbReference>
<protein>
    <submittedName>
        <fullName evidence="3">Putative exported phage-related protein</fullName>
    </submittedName>
</protein>
<feature type="transmembrane region" description="Helical" evidence="1">
    <location>
        <begin position="27"/>
        <end position="44"/>
    </location>
</feature>
<name>K8A7X4_9ENTR</name>
<accession>K8A7X4</accession>
<reference evidence="2 5" key="3">
    <citation type="journal article" date="2016" name="Genome Announc.">
        <title>Fully Closed Genome Sequences of Five Type Strains of the Genus Cronobacter and One Cronobacter sakazakii Strain.</title>
        <authorList>
            <person name="Moine D."/>
            <person name="Kassam M."/>
            <person name="Baert L."/>
            <person name="Tang Y."/>
            <person name="Barretto C."/>
            <person name="Ngom Bru C."/>
            <person name="Klijn A."/>
            <person name="Descombes P."/>
        </authorList>
    </citation>
    <scope>NUCLEOTIDE SEQUENCE [LARGE SCALE GENOMIC DNA]</scope>
    <source>
        <strain evidence="2 5">LMG 26250</strain>
    </source>
</reference>
<dbReference type="Pfam" id="PF16931">
    <property type="entry name" value="Phage_holin_8"/>
    <property type="match status" value="1"/>
</dbReference>
<dbReference type="EMBL" id="CAKW01000049">
    <property type="protein sequence ID" value="CCJ71839.1"/>
    <property type="molecule type" value="Genomic_DNA"/>
</dbReference>
<keyword evidence="1" id="KW-0812">Transmembrane</keyword>
<gene>
    <name evidence="2" type="ORF">AFK62_13910</name>
    <name evidence="3" type="ORF">BN137_1185</name>
</gene>
<dbReference type="Proteomes" id="UP000067320">
    <property type="component" value="Chromosome"/>
</dbReference>
<dbReference type="OrthoDB" id="6613907at2"/>
<evidence type="ECO:0000313" key="3">
    <source>
        <dbReference type="EMBL" id="CCJ71839.1"/>
    </source>
</evidence>
<reference evidence="5" key="2">
    <citation type="submission" date="2015-09" db="EMBL/GenBank/DDBJ databases">
        <title>Cronobacter genome sequencing and assembly.</title>
        <authorList>
            <person name="Descombes P."/>
            <person name="Baert L."/>
            <person name="Ngom-Bru C."/>
            <person name="Barretto C."/>
        </authorList>
    </citation>
    <scope>NUCLEOTIDE SEQUENCE [LARGE SCALE GENOMIC DNA]</scope>
    <source>
        <strain evidence="5">LMG 26250</strain>
    </source>
</reference>